<name>A0A1B4XJD9_9GAMM</name>
<dbReference type="InterPro" id="IPR002204">
    <property type="entry name" value="3-OH-isobutyrate_DH-rel_CS"/>
</dbReference>
<dbReference type="InterPro" id="IPR015815">
    <property type="entry name" value="HIBADH-related"/>
</dbReference>
<evidence type="ECO:0000256" key="1">
    <source>
        <dbReference type="ARBA" id="ARBA00009080"/>
    </source>
</evidence>
<evidence type="ECO:0000313" key="8">
    <source>
        <dbReference type="Proteomes" id="UP000243180"/>
    </source>
</evidence>
<dbReference type="GO" id="GO:0016491">
    <property type="term" value="F:oxidoreductase activity"/>
    <property type="evidence" value="ECO:0007669"/>
    <property type="project" value="UniProtKB-KW"/>
</dbReference>
<feature type="domain" description="6-phosphogluconate dehydrogenase NADP-binding" evidence="5">
    <location>
        <begin position="3"/>
        <end position="161"/>
    </location>
</feature>
<dbReference type="InterPro" id="IPR029154">
    <property type="entry name" value="HIBADH-like_NADP-bd"/>
</dbReference>
<feature type="active site" evidence="4">
    <location>
        <position position="170"/>
    </location>
</feature>
<evidence type="ECO:0000259" key="6">
    <source>
        <dbReference type="Pfam" id="PF14833"/>
    </source>
</evidence>
<dbReference type="InterPro" id="IPR036291">
    <property type="entry name" value="NAD(P)-bd_dom_sf"/>
</dbReference>
<evidence type="ECO:0000259" key="5">
    <source>
        <dbReference type="Pfam" id="PF03446"/>
    </source>
</evidence>
<dbReference type="InterPro" id="IPR008927">
    <property type="entry name" value="6-PGluconate_DH-like_C_sf"/>
</dbReference>
<dbReference type="SUPFAM" id="SSF51735">
    <property type="entry name" value="NAD(P)-binding Rossmann-fold domains"/>
    <property type="match status" value="1"/>
</dbReference>
<dbReference type="AlphaFoldDB" id="A0A1B4XJD9"/>
<gene>
    <name evidence="7" type="ORF">SCL_2642</name>
</gene>
<evidence type="ECO:0000256" key="2">
    <source>
        <dbReference type="ARBA" id="ARBA00023002"/>
    </source>
</evidence>
<dbReference type="GO" id="GO:0050661">
    <property type="term" value="F:NADP binding"/>
    <property type="evidence" value="ECO:0007669"/>
    <property type="project" value="InterPro"/>
</dbReference>
<protein>
    <submittedName>
        <fullName evidence="7">Tartronate semialdehyde reductase</fullName>
    </submittedName>
</protein>
<dbReference type="InParanoid" id="A0A1B4XJD9"/>
<keyword evidence="2" id="KW-0560">Oxidoreductase</keyword>
<dbReference type="OrthoDB" id="9786703at2"/>
<dbReference type="PROSITE" id="PS00895">
    <property type="entry name" value="3_HYDROXYISOBUT_DH"/>
    <property type="match status" value="1"/>
</dbReference>
<evidence type="ECO:0000256" key="3">
    <source>
        <dbReference type="ARBA" id="ARBA00023027"/>
    </source>
</evidence>
<dbReference type="KEGG" id="slim:SCL_2642"/>
<dbReference type="Gene3D" id="1.10.1040.10">
    <property type="entry name" value="N-(1-d-carboxylethyl)-l-norvaline Dehydrogenase, domain 2"/>
    <property type="match status" value="1"/>
</dbReference>
<dbReference type="InterPro" id="IPR006115">
    <property type="entry name" value="6PGDH_NADP-bd"/>
</dbReference>
<feature type="domain" description="3-hydroxyisobutyrate dehydrogenase-like NAD-binding" evidence="6">
    <location>
        <begin position="164"/>
        <end position="283"/>
    </location>
</feature>
<dbReference type="GO" id="GO:0016054">
    <property type="term" value="P:organic acid catabolic process"/>
    <property type="evidence" value="ECO:0007669"/>
    <property type="project" value="UniProtKB-ARBA"/>
</dbReference>
<dbReference type="GO" id="GO:0051287">
    <property type="term" value="F:NAD binding"/>
    <property type="evidence" value="ECO:0007669"/>
    <property type="project" value="InterPro"/>
</dbReference>
<dbReference type="PIRSF" id="PIRSF000103">
    <property type="entry name" value="HIBADH"/>
    <property type="match status" value="1"/>
</dbReference>
<dbReference type="InterPro" id="IPR013328">
    <property type="entry name" value="6PGD_dom2"/>
</dbReference>
<evidence type="ECO:0000313" key="7">
    <source>
        <dbReference type="EMBL" id="BAV34919.1"/>
    </source>
</evidence>
<keyword evidence="3" id="KW-0520">NAD</keyword>
<dbReference type="Proteomes" id="UP000243180">
    <property type="component" value="Chromosome"/>
</dbReference>
<proteinExistence type="inferred from homology"/>
<dbReference type="RefSeq" id="WP_096361613.1">
    <property type="nucleotide sequence ID" value="NZ_AP014879.1"/>
</dbReference>
<accession>A0A1B4XJD9</accession>
<dbReference type="PANTHER" id="PTHR43060:SF15">
    <property type="entry name" value="3-HYDROXYISOBUTYRATE DEHYDROGENASE-LIKE 1, MITOCHONDRIAL-RELATED"/>
    <property type="match status" value="1"/>
</dbReference>
<dbReference type="EMBL" id="AP014879">
    <property type="protein sequence ID" value="BAV34919.1"/>
    <property type="molecule type" value="Genomic_DNA"/>
</dbReference>
<dbReference type="Gene3D" id="3.40.50.720">
    <property type="entry name" value="NAD(P)-binding Rossmann-like Domain"/>
    <property type="match status" value="1"/>
</dbReference>
<sequence>MRLGFIGLGNMGGEMARHLLEAGHTLNVYARGERSRAHAGCLGLNPLSTPAEVARASEVVFTMVTAGVDVESVALGPDGIIHGDLPGMILVDMSTIAPAIARNVGQRLAERGIAMLDAPVSGGVAGARAASLTFFVGGDKPHFERVKPLLECMGKTVFHMGPLGTGQVTKLANQIAQLACLEGAAEALLFAREQGADPGKVREAILTGFGASRMLDLLGKKMVERDFAAGIVAALHHKDIGVAVGIARDAGIPMPVTAQVMQQLNALMAAGLGEQDTSSLLLVLEQMMGRKDN</sequence>
<dbReference type="SUPFAM" id="SSF48179">
    <property type="entry name" value="6-phosphogluconate dehydrogenase C-terminal domain-like"/>
    <property type="match status" value="1"/>
</dbReference>
<organism evidence="7 8">
    <name type="scientific">Sulfuricaulis limicola</name>
    <dbReference type="NCBI Taxonomy" id="1620215"/>
    <lineage>
        <taxon>Bacteria</taxon>
        <taxon>Pseudomonadati</taxon>
        <taxon>Pseudomonadota</taxon>
        <taxon>Gammaproteobacteria</taxon>
        <taxon>Acidiferrobacterales</taxon>
        <taxon>Acidiferrobacteraceae</taxon>
        <taxon>Sulfuricaulis</taxon>
    </lineage>
</organism>
<evidence type="ECO:0000256" key="4">
    <source>
        <dbReference type="PIRSR" id="PIRSR000103-1"/>
    </source>
</evidence>
<reference evidence="7 8" key="1">
    <citation type="submission" date="2015-05" db="EMBL/GenBank/DDBJ databases">
        <title>Complete genome sequence of a sulfur-oxidizing gammaproteobacterium strain HA5.</title>
        <authorList>
            <person name="Miura A."/>
            <person name="Kojima H."/>
            <person name="Fukui M."/>
        </authorList>
    </citation>
    <scope>NUCLEOTIDE SEQUENCE [LARGE SCALE GENOMIC DNA]</scope>
    <source>
        <strain evidence="7 8">HA5</strain>
    </source>
</reference>
<dbReference type="PANTHER" id="PTHR43060">
    <property type="entry name" value="3-HYDROXYISOBUTYRATE DEHYDROGENASE-LIKE 1, MITOCHONDRIAL-RELATED"/>
    <property type="match status" value="1"/>
</dbReference>
<dbReference type="Pfam" id="PF14833">
    <property type="entry name" value="NAD_binding_11"/>
    <property type="match status" value="1"/>
</dbReference>
<comment type="similarity">
    <text evidence="1">Belongs to the HIBADH-related family.</text>
</comment>
<dbReference type="Pfam" id="PF03446">
    <property type="entry name" value="NAD_binding_2"/>
    <property type="match status" value="1"/>
</dbReference>
<keyword evidence="8" id="KW-1185">Reference proteome</keyword>